<feature type="compositionally biased region" description="Basic and acidic residues" evidence="1">
    <location>
        <begin position="49"/>
        <end position="70"/>
    </location>
</feature>
<sequence length="110" mass="12509">MEHLQAADLLRFAEKEAEMLQQMQVKISNELHRLQVEEELFVRTMERLKENSKKSNKMQDGEEEARRNCENAEGNKAGLELLEALQVELAQFSGENPVAVDPLQSIAPTS</sequence>
<accession>A0ABP0TPR3</accession>
<reference evidence="2" key="1">
    <citation type="submission" date="2024-02" db="EMBL/GenBank/DDBJ databases">
        <authorList>
            <consortium name="ELIXIR-Norway"/>
            <consortium name="Elixir Norway"/>
        </authorList>
    </citation>
    <scope>NUCLEOTIDE SEQUENCE</scope>
</reference>
<evidence type="ECO:0000256" key="1">
    <source>
        <dbReference type="SAM" id="MobiDB-lite"/>
    </source>
</evidence>
<protein>
    <submittedName>
        <fullName evidence="2">Uncharacterized protein</fullName>
    </submittedName>
</protein>
<dbReference type="Proteomes" id="UP001497512">
    <property type="component" value="Chromosome 13"/>
</dbReference>
<name>A0ABP0TPR3_9BRYO</name>
<feature type="region of interest" description="Disordered" evidence="1">
    <location>
        <begin position="49"/>
        <end position="71"/>
    </location>
</feature>
<evidence type="ECO:0000313" key="3">
    <source>
        <dbReference type="Proteomes" id="UP001497512"/>
    </source>
</evidence>
<keyword evidence="3" id="KW-1185">Reference proteome</keyword>
<organism evidence="2 3">
    <name type="scientific">Sphagnum troendelagicum</name>
    <dbReference type="NCBI Taxonomy" id="128251"/>
    <lineage>
        <taxon>Eukaryota</taxon>
        <taxon>Viridiplantae</taxon>
        <taxon>Streptophyta</taxon>
        <taxon>Embryophyta</taxon>
        <taxon>Bryophyta</taxon>
        <taxon>Sphagnophytina</taxon>
        <taxon>Sphagnopsida</taxon>
        <taxon>Sphagnales</taxon>
        <taxon>Sphagnaceae</taxon>
        <taxon>Sphagnum</taxon>
    </lineage>
</organism>
<dbReference type="EMBL" id="OZ019905">
    <property type="protein sequence ID" value="CAK9201926.1"/>
    <property type="molecule type" value="Genomic_DNA"/>
</dbReference>
<proteinExistence type="predicted"/>
<gene>
    <name evidence="2" type="ORF">CSSPTR1EN2_LOCUS6151</name>
</gene>
<evidence type="ECO:0000313" key="2">
    <source>
        <dbReference type="EMBL" id="CAK9201926.1"/>
    </source>
</evidence>